<dbReference type="OMA" id="SETEWPI"/>
<evidence type="ECO:0000256" key="1">
    <source>
        <dbReference type="SAM" id="MobiDB-lite"/>
    </source>
</evidence>
<dbReference type="AlphaFoldDB" id="D8PZA9"/>
<name>D8PZA9_SCHCM</name>
<protein>
    <recommendedName>
        <fullName evidence="4">BTB domain-containing protein</fullName>
    </recommendedName>
</protein>
<keyword evidence="3" id="KW-1185">Reference proteome</keyword>
<dbReference type="OrthoDB" id="3217871at2759"/>
<evidence type="ECO:0008006" key="4">
    <source>
        <dbReference type="Google" id="ProtNLM"/>
    </source>
</evidence>
<sequence length="351" mass="39638">MSCTTPSGAAPAAKRKRTEDGREAAEPAITRSDVWLDDGNIILQAERTQFKFYKGLLARHSQVFADMLAVVPHSQEASDGASAESCPVVELTDAAQDVRFMLLWLLEPRSYTAKPTITSVISAMRMGHKYMVVPLWEDVVERLHFEFPKTLEGYYAQTQRWASIHCDGGDDAVLRLADVVRGVGLDTILPMLYYRIILTCSIDTIPNGSATLEDDGSSSESQSLIGPHTCITLLKARAKITARFRQNFMAWSWTEADDCVQSKDCAQATKDFQNRTWTIQSPSPKHFAEDEAALHLFHPWKTIRPKLRCPCDRCMMAMEDVYIEYQRATWAELPTFFGLPVWENLRDYSVV</sequence>
<feature type="region of interest" description="Disordered" evidence="1">
    <location>
        <begin position="1"/>
        <end position="25"/>
    </location>
</feature>
<dbReference type="Proteomes" id="UP000007431">
    <property type="component" value="Unassembled WGS sequence"/>
</dbReference>
<proteinExistence type="predicted"/>
<dbReference type="RefSeq" id="XP_003034307.1">
    <property type="nucleotide sequence ID" value="XM_003034261.1"/>
</dbReference>
<feature type="non-terminal residue" evidence="2">
    <location>
        <position position="351"/>
    </location>
</feature>
<dbReference type="VEuPathDB" id="FungiDB:SCHCODRAFT_02745317"/>
<dbReference type="HOGENOM" id="CLU_033082_3_2_1"/>
<dbReference type="GeneID" id="9585354"/>
<reference evidence="2 3" key="1">
    <citation type="journal article" date="2010" name="Nat. Biotechnol.">
        <title>Genome sequence of the model mushroom Schizophyllum commune.</title>
        <authorList>
            <person name="Ohm R.A."/>
            <person name="de Jong J.F."/>
            <person name="Lugones L.G."/>
            <person name="Aerts A."/>
            <person name="Kothe E."/>
            <person name="Stajich J.E."/>
            <person name="de Vries R.P."/>
            <person name="Record E."/>
            <person name="Levasseur A."/>
            <person name="Baker S.E."/>
            <person name="Bartholomew K.A."/>
            <person name="Coutinho P.M."/>
            <person name="Erdmann S."/>
            <person name="Fowler T.J."/>
            <person name="Gathman A.C."/>
            <person name="Lombard V."/>
            <person name="Henrissat B."/>
            <person name="Knabe N."/>
            <person name="Kuees U."/>
            <person name="Lilly W.W."/>
            <person name="Lindquist E."/>
            <person name="Lucas S."/>
            <person name="Magnuson J.K."/>
            <person name="Piumi F."/>
            <person name="Raudaskoski M."/>
            <person name="Salamov A."/>
            <person name="Schmutz J."/>
            <person name="Schwarze F.W.M.R."/>
            <person name="vanKuyk P.A."/>
            <person name="Horton J.S."/>
            <person name="Grigoriev I.V."/>
            <person name="Woesten H.A.B."/>
        </authorList>
    </citation>
    <scope>NUCLEOTIDE SEQUENCE [LARGE SCALE GENOMIC DNA]</scope>
    <source>
        <strain evidence="3">H4-8 / FGSC 9210</strain>
    </source>
</reference>
<dbReference type="KEGG" id="scm:SCHCO_02745317"/>
<evidence type="ECO:0000313" key="3">
    <source>
        <dbReference type="Proteomes" id="UP000007431"/>
    </source>
</evidence>
<dbReference type="EMBL" id="GL377304">
    <property type="protein sequence ID" value="EFI99404.1"/>
    <property type="molecule type" value="Genomic_DNA"/>
</dbReference>
<accession>D8PZA9</accession>
<dbReference type="eggNOG" id="ENOG502R07X">
    <property type="taxonomic scope" value="Eukaryota"/>
</dbReference>
<evidence type="ECO:0000313" key="2">
    <source>
        <dbReference type="EMBL" id="EFI99404.1"/>
    </source>
</evidence>
<dbReference type="InParanoid" id="D8PZA9"/>
<gene>
    <name evidence="2" type="ORF">SCHCODRAFT_106670</name>
</gene>
<organism evidence="3">
    <name type="scientific">Schizophyllum commune (strain H4-8 / FGSC 9210)</name>
    <name type="common">Split gill fungus</name>
    <dbReference type="NCBI Taxonomy" id="578458"/>
    <lineage>
        <taxon>Eukaryota</taxon>
        <taxon>Fungi</taxon>
        <taxon>Dikarya</taxon>
        <taxon>Basidiomycota</taxon>
        <taxon>Agaricomycotina</taxon>
        <taxon>Agaricomycetes</taxon>
        <taxon>Agaricomycetidae</taxon>
        <taxon>Agaricales</taxon>
        <taxon>Schizophyllaceae</taxon>
        <taxon>Schizophyllum</taxon>
    </lineage>
</organism>